<evidence type="ECO:0000256" key="2">
    <source>
        <dbReference type="ARBA" id="ARBA00022692"/>
    </source>
</evidence>
<proteinExistence type="predicted"/>
<feature type="transmembrane region" description="Helical" evidence="6">
    <location>
        <begin position="401"/>
        <end position="424"/>
    </location>
</feature>
<sequence length="507" mass="57112">MENDSKLPLAGCSTASPIVTPPEELRPNPMVKYYQLQTVDVPRQGPKKKPTESLPTYFIMLQTEEWHTRYKKNRQQMHAVGALAPILVSGAASIAWSVGLQTPDIDQGPTFTPDWFIAAIIGAIISMFWANRVPTRRVAQLATGLIITAGFLFICSEKEMKYIRAALYIDGLANGLVFAPMIALIGELTVFYMRGFVAAFIEQFCPCIGICAQVIYPYLWKSTSLEHLEHDGLHGAIGVLSGIFAMSLSTFFSKESPVKLLIRGKPLYAMEVLRRVQAPNTLTEELFEQQAENKSYVMESRQLSTYRSITQALPALLRLCCLRALHAMSLAIFIVLFRTNYGDINHLVWSYPILGIFRIFGNLITMPIMELIGHRITTLIGLLLYGSMAFIMTSFARNCTYGMVLVSLLQTFSALAFTASPAFLSEAYPMAIKEQFIALTYIVEMSVYIFVYSYFTDTKSCTNYLYLMSIFTLLFCLLAVWILPETKRTTLREALEKFKGFVSKRIH</sequence>
<feature type="transmembrane region" description="Helical" evidence="6">
    <location>
        <begin position="166"/>
        <end position="185"/>
    </location>
</feature>
<feature type="transmembrane region" description="Helical" evidence="6">
    <location>
        <begin position="464"/>
        <end position="483"/>
    </location>
</feature>
<feature type="transmembrane region" description="Helical" evidence="6">
    <location>
        <begin position="436"/>
        <end position="452"/>
    </location>
</feature>
<feature type="transmembrane region" description="Helical" evidence="6">
    <location>
        <begin position="137"/>
        <end position="154"/>
    </location>
</feature>
<evidence type="ECO:0000256" key="4">
    <source>
        <dbReference type="ARBA" id="ARBA00023136"/>
    </source>
</evidence>
<name>A0A6J2T9Z9_DROLE</name>
<evidence type="ECO:0000256" key="6">
    <source>
        <dbReference type="SAM" id="Phobius"/>
    </source>
</evidence>
<keyword evidence="4 6" id="KW-0472">Membrane</keyword>
<dbReference type="GeneID" id="115622382"/>
<accession>A0A6J2T9Z9</accession>
<keyword evidence="7" id="KW-1185">Reference proteome</keyword>
<dbReference type="PANTHER" id="PTHR23529">
    <property type="entry name" value="GH19118P-RELATED"/>
    <property type="match status" value="1"/>
</dbReference>
<feature type="transmembrane region" description="Helical" evidence="6">
    <location>
        <begin position="232"/>
        <end position="253"/>
    </location>
</feature>
<dbReference type="RefSeq" id="XP_030372165.1">
    <property type="nucleotide sequence ID" value="XM_030516305.1"/>
</dbReference>
<dbReference type="SUPFAM" id="SSF103473">
    <property type="entry name" value="MFS general substrate transporter"/>
    <property type="match status" value="1"/>
</dbReference>
<feature type="transmembrane region" description="Helical" evidence="6">
    <location>
        <begin position="376"/>
        <end position="395"/>
    </location>
</feature>
<dbReference type="Proteomes" id="UP000504634">
    <property type="component" value="Unplaced"/>
</dbReference>
<feature type="transmembrane region" description="Helical" evidence="6">
    <location>
        <begin position="111"/>
        <end position="130"/>
    </location>
</feature>
<evidence type="ECO:0000256" key="3">
    <source>
        <dbReference type="ARBA" id="ARBA00022989"/>
    </source>
</evidence>
<comment type="subcellular location">
    <subcellularLocation>
        <location evidence="1">Membrane</location>
    </subcellularLocation>
</comment>
<dbReference type="Pfam" id="PF00083">
    <property type="entry name" value="Sugar_tr"/>
    <property type="match status" value="1"/>
</dbReference>
<evidence type="ECO:0000313" key="8">
    <source>
        <dbReference type="RefSeq" id="XP_030372165.1"/>
    </source>
</evidence>
<feature type="transmembrane region" description="Helical" evidence="6">
    <location>
        <begin position="79"/>
        <end position="99"/>
    </location>
</feature>
<evidence type="ECO:0000256" key="1">
    <source>
        <dbReference type="ARBA" id="ARBA00004370"/>
    </source>
</evidence>
<evidence type="ECO:0000256" key="5">
    <source>
        <dbReference type="SAM" id="MobiDB-lite"/>
    </source>
</evidence>
<dbReference type="PANTHER" id="PTHR23529:SF2">
    <property type="entry name" value="GH19118P-RELATED"/>
    <property type="match status" value="1"/>
</dbReference>
<dbReference type="GO" id="GO:0016020">
    <property type="term" value="C:membrane"/>
    <property type="evidence" value="ECO:0007669"/>
    <property type="project" value="UniProtKB-SubCell"/>
</dbReference>
<feature type="transmembrane region" description="Helical" evidence="6">
    <location>
        <begin position="315"/>
        <end position="337"/>
    </location>
</feature>
<gene>
    <name evidence="8" type="primary">LOC115622382</name>
</gene>
<feature type="transmembrane region" description="Helical" evidence="6">
    <location>
        <begin position="349"/>
        <end position="369"/>
    </location>
</feature>
<dbReference type="AlphaFoldDB" id="A0A6J2T9Z9"/>
<dbReference type="InterPro" id="IPR005828">
    <property type="entry name" value="MFS_sugar_transport-like"/>
</dbReference>
<dbReference type="Gene3D" id="1.20.1250.20">
    <property type="entry name" value="MFS general substrate transporter like domains"/>
    <property type="match status" value="1"/>
</dbReference>
<feature type="transmembrane region" description="Helical" evidence="6">
    <location>
        <begin position="197"/>
        <end position="220"/>
    </location>
</feature>
<evidence type="ECO:0000313" key="7">
    <source>
        <dbReference type="Proteomes" id="UP000504634"/>
    </source>
</evidence>
<organism evidence="7 8">
    <name type="scientific">Drosophila lebanonensis</name>
    <name type="common">Fruit fly</name>
    <name type="synonym">Scaptodrosophila lebanonensis</name>
    <dbReference type="NCBI Taxonomy" id="7225"/>
    <lineage>
        <taxon>Eukaryota</taxon>
        <taxon>Metazoa</taxon>
        <taxon>Ecdysozoa</taxon>
        <taxon>Arthropoda</taxon>
        <taxon>Hexapoda</taxon>
        <taxon>Insecta</taxon>
        <taxon>Pterygota</taxon>
        <taxon>Neoptera</taxon>
        <taxon>Endopterygota</taxon>
        <taxon>Diptera</taxon>
        <taxon>Brachycera</taxon>
        <taxon>Muscomorpha</taxon>
        <taxon>Ephydroidea</taxon>
        <taxon>Drosophilidae</taxon>
        <taxon>Scaptodrosophila</taxon>
    </lineage>
</organism>
<keyword evidence="3 6" id="KW-1133">Transmembrane helix</keyword>
<reference evidence="8" key="1">
    <citation type="submission" date="2025-08" db="UniProtKB">
        <authorList>
            <consortium name="RefSeq"/>
        </authorList>
    </citation>
    <scope>IDENTIFICATION</scope>
    <source>
        <strain evidence="8">11010-0011.00</strain>
        <tissue evidence="8">Whole body</tissue>
    </source>
</reference>
<feature type="region of interest" description="Disordered" evidence="5">
    <location>
        <begin position="1"/>
        <end position="26"/>
    </location>
</feature>
<keyword evidence="2 6" id="KW-0812">Transmembrane</keyword>
<dbReference type="GO" id="GO:0022857">
    <property type="term" value="F:transmembrane transporter activity"/>
    <property type="evidence" value="ECO:0007669"/>
    <property type="project" value="InterPro"/>
</dbReference>
<protein>
    <submittedName>
        <fullName evidence="8">Uncharacterized protein LOC115622382</fullName>
    </submittedName>
</protein>
<dbReference type="InterPro" id="IPR036259">
    <property type="entry name" value="MFS_trans_sf"/>
</dbReference>
<dbReference type="OrthoDB" id="6612291at2759"/>